<proteinExistence type="predicted"/>
<protein>
    <submittedName>
        <fullName evidence="3">OB-fold nucleic acid binding domain-containing protein</fullName>
    </submittedName>
</protein>
<dbReference type="Proteomes" id="UP000254664">
    <property type="component" value="Unassembled WGS sequence"/>
</dbReference>
<accession>A0A381J5S3</accession>
<keyword evidence="4" id="KW-1185">Reference proteome</keyword>
<evidence type="ECO:0000313" key="4">
    <source>
        <dbReference type="Proteomes" id="UP000254664"/>
    </source>
</evidence>
<feature type="transmembrane region" description="Helical" evidence="2">
    <location>
        <begin position="1376"/>
        <end position="1396"/>
    </location>
</feature>
<reference evidence="3 4" key="1">
    <citation type="submission" date="2018-06" db="EMBL/GenBank/DDBJ databases">
        <authorList>
            <consortium name="Pathogen Informatics"/>
            <person name="Doyle S."/>
        </authorList>
    </citation>
    <scope>NUCLEOTIDE SEQUENCE [LARGE SCALE GENOMIC DNA]</scope>
    <source>
        <strain evidence="3 4">NCTC9836</strain>
    </source>
</reference>
<feature type="region of interest" description="Disordered" evidence="1">
    <location>
        <begin position="1309"/>
        <end position="1368"/>
    </location>
</feature>
<evidence type="ECO:0000313" key="3">
    <source>
        <dbReference type="EMBL" id="SUY46591.1"/>
    </source>
</evidence>
<evidence type="ECO:0000256" key="2">
    <source>
        <dbReference type="SAM" id="Phobius"/>
    </source>
</evidence>
<dbReference type="InterPro" id="IPR008964">
    <property type="entry name" value="Invasin/intimin_cell_adhesion"/>
</dbReference>
<sequence>MKKGSRKSVLWLMILAMLLVNVFAPIIPVLAEEAQGAILIYEGFDGLAKNPKEIPEGWTLKTTDFYKSKTGKSRNGPSFKIAKTSLGALITPTLKSKMDMKVSFWVASNLTKDSTQNDSKLKIEGLKAGNWEVVKIVEGIKVDGEFIEFDLSKEFNQLKFSYEKDGGNIAIDDIKVVTRGKIEVIELEDILIQKEMDMEVQDEVILGLEFKPKNTTQTNISWESSDNGVATVSKGKIKALKQGESIITVSSLDNPKIKSKTKVIVKARTDRSGPEVLNKIPTGSTKENKRPEISAKFKDESGINKDTVKIALNDEDITNRCEITEDGFKFTPKENLKDGTHGVKVVLADILGNNTEISWTFNVGIESKDLYFGQLHSHTNLSDGIGTIDEAYEYGKNKANVDFLAVTDHSNWFDNDIDANINDGSMSEKWKQGRSAAAKYKDEGKFVSLYGYEMTWSKSTGGWGHINTFNSKGFETRTNSKMDLKSYYDTISKSEETISQLNHPGKTFGDFGDFGFYSSGADKVVTMIEVGNGEGPIRGSGYFPSFEYYTRALDKGWHVAPTNNQDNHKGRWGNANSARTVIEAPALTEDAIYQSLRERKIYATEDQNLKINMTVNDEPMGTIFKEAEKLNFKINVVDEDKEDKISKISIIANGGAVVESKKFDSSTVDWNVELKPEYSYYYIRVDQEDKDIAVTAPVWVGETVSVGLTSILANSKLSVLGEEVELTAKLFNNSEKDIEEVKIEYFAEQDNNKQKIHEDTLNLKASTNEDVKIKWSPKSTGEFTISAKATIKIDNVNKNFVVSTKHMVKKSEDVIRVVVDGSKENEYINGKYKNQIKNFKELIESNEGICVINKNEITEDVLKDSKLLVITNPQSVEAKDKTTGQITLSPKKYSEKEIQVIANFVENGGNIIIASKADYGDGQGEYSNDKQLNPILQAINSNLRINDDQVIDNDKYSNQTFRLSFDKFADSKYGITSGLGKGQTYSFYSGSSVIAKEGADLSKVEFLVSGHDTTLTQDADKQGDNVPVEKGNVKVLGAEELANGSKVMVSGSSFFTDFEIENIENANRKITENALRWLAPKKIAEKISIKEFRNIAEKQKGERYTIEGTVTSQSEGVNPKNSFFEVIYVQDETAGITVFGISKTPLKVGQKVRITGVTGSYEEDLQLALDGNEDENLEIIDANESPIDPKVISTRDSMLKETEGLLIKTSGKVEKITSDSIYINDGSGTARVHLQGYIWDGKDEAAKGKWDATIKVGDNISAIGLASVDPEGNRIRVRNSGEILKIKDGDILDPVDPVDHGKPVDLVDLPVDPLDPGKPVEPLDPNKPKISVEPVKKVDQINPEISENPLEKGDAKHTSPSIEKPLKNKIPKTGGVTLEILLTLGMTLTLGGVLIIKKKK</sequence>
<gene>
    <name evidence="3" type="ORF">NCTC9836_00887</name>
</gene>
<dbReference type="OrthoDB" id="9801679at2"/>
<dbReference type="Gene3D" id="2.60.40.10">
    <property type="entry name" value="Immunoglobulins"/>
    <property type="match status" value="2"/>
</dbReference>
<dbReference type="EMBL" id="UFWZ01000001">
    <property type="protein sequence ID" value="SUY46591.1"/>
    <property type="molecule type" value="Genomic_DNA"/>
</dbReference>
<dbReference type="NCBIfam" id="NF038032">
    <property type="entry name" value="CehA_McbA_metalo"/>
    <property type="match status" value="1"/>
</dbReference>
<keyword evidence="2" id="KW-0472">Membrane</keyword>
<dbReference type="InterPro" id="IPR016195">
    <property type="entry name" value="Pol/histidinol_Pase-like"/>
</dbReference>
<dbReference type="Gene3D" id="3.20.20.140">
    <property type="entry name" value="Metal-dependent hydrolases"/>
    <property type="match status" value="1"/>
</dbReference>
<dbReference type="SUPFAM" id="SSF89550">
    <property type="entry name" value="PHP domain-like"/>
    <property type="match status" value="1"/>
</dbReference>
<keyword evidence="2" id="KW-0812">Transmembrane</keyword>
<keyword evidence="2" id="KW-1133">Transmembrane helix</keyword>
<dbReference type="RefSeq" id="WP_115640642.1">
    <property type="nucleotide sequence ID" value="NZ_UFWZ01000001.1"/>
</dbReference>
<dbReference type="SUPFAM" id="SSF49373">
    <property type="entry name" value="Invasin/intimin cell-adhesion fragments"/>
    <property type="match status" value="1"/>
</dbReference>
<organism evidence="3 4">
    <name type="scientific">Clostridium putrefaciens</name>
    <dbReference type="NCBI Taxonomy" id="99675"/>
    <lineage>
        <taxon>Bacteria</taxon>
        <taxon>Bacillati</taxon>
        <taxon>Bacillota</taxon>
        <taxon>Clostridia</taxon>
        <taxon>Eubacteriales</taxon>
        <taxon>Clostridiaceae</taxon>
        <taxon>Clostridium</taxon>
    </lineage>
</organism>
<dbReference type="Gene3D" id="2.60.40.1080">
    <property type="match status" value="1"/>
</dbReference>
<dbReference type="InterPro" id="IPR013783">
    <property type="entry name" value="Ig-like_fold"/>
</dbReference>
<evidence type="ECO:0000256" key="1">
    <source>
        <dbReference type="SAM" id="MobiDB-lite"/>
    </source>
</evidence>
<name>A0A381J5S3_9CLOT</name>